<proteinExistence type="predicted"/>
<evidence type="ECO:0008006" key="3">
    <source>
        <dbReference type="Google" id="ProtNLM"/>
    </source>
</evidence>
<dbReference type="AlphaFoldDB" id="A0ABD7NK81"/>
<evidence type="ECO:0000313" key="1">
    <source>
        <dbReference type="EMBL" id="SVS24988.1"/>
    </source>
</evidence>
<evidence type="ECO:0000313" key="2">
    <source>
        <dbReference type="Proteomes" id="UP000259497"/>
    </source>
</evidence>
<dbReference type="EMBL" id="UIXM01000003">
    <property type="protein sequence ID" value="SVS24988.1"/>
    <property type="molecule type" value="Genomic_DNA"/>
</dbReference>
<protein>
    <recommendedName>
        <fullName evidence="3">C2H2-type domain-containing protein</fullName>
    </recommendedName>
</protein>
<reference evidence="1 2" key="1">
    <citation type="submission" date="2018-08" db="EMBL/GenBank/DDBJ databases">
        <authorList>
            <consortium name="Pathogen Informatics"/>
        </authorList>
    </citation>
    <scope>NUCLEOTIDE SEQUENCE [LARGE SCALE GENOMIC DNA]</scope>
    <source>
        <strain evidence="1 2">EuSCAPE_GR114</strain>
    </source>
</reference>
<comment type="caution">
    <text evidence="1">The sequence shown here is derived from an EMBL/GenBank/DDBJ whole genome shotgun (WGS) entry which is preliminary data.</text>
</comment>
<accession>A0ABD7NK81</accession>
<gene>
    <name evidence="1" type="ORF">SAMEA3649733_01660</name>
</gene>
<sequence length="91" mass="10067">MEKWEMTAFCPLCKQVFVAKKFKSHLNQHHAEASDADKSKVEKMALIALNSVKKKINKKSKELKSATDLITSHRNGYTGTVSGGAFGQGKK</sequence>
<organism evidence="1 2">
    <name type="scientific">Klebsiella pneumoniae</name>
    <dbReference type="NCBI Taxonomy" id="573"/>
    <lineage>
        <taxon>Bacteria</taxon>
        <taxon>Pseudomonadati</taxon>
        <taxon>Pseudomonadota</taxon>
        <taxon>Gammaproteobacteria</taxon>
        <taxon>Enterobacterales</taxon>
        <taxon>Enterobacteriaceae</taxon>
        <taxon>Klebsiella/Raoultella group</taxon>
        <taxon>Klebsiella</taxon>
        <taxon>Klebsiella pneumoniae complex</taxon>
    </lineage>
</organism>
<dbReference type="Proteomes" id="UP000259497">
    <property type="component" value="Unassembled WGS sequence"/>
</dbReference>
<dbReference type="RefSeq" id="WP_042921064.1">
    <property type="nucleotide sequence ID" value="NZ_CABHKL010000004.1"/>
</dbReference>
<name>A0ABD7NK81_KLEPN</name>